<feature type="transmembrane region" description="Helical" evidence="1">
    <location>
        <begin position="84"/>
        <end position="100"/>
    </location>
</feature>
<name>A0A917H4U8_9BACI</name>
<dbReference type="Gene3D" id="2.30.42.10">
    <property type="match status" value="1"/>
</dbReference>
<gene>
    <name evidence="3" type="ORF">GCM10011398_08730</name>
</gene>
<feature type="transmembrane region" description="Helical" evidence="1">
    <location>
        <begin position="248"/>
        <end position="278"/>
    </location>
</feature>
<reference evidence="3" key="2">
    <citation type="submission" date="2020-09" db="EMBL/GenBank/DDBJ databases">
        <authorList>
            <person name="Sun Q."/>
            <person name="Zhou Y."/>
        </authorList>
    </citation>
    <scope>NUCLEOTIDE SEQUENCE</scope>
    <source>
        <strain evidence="3">CGMCC 1.12754</strain>
    </source>
</reference>
<dbReference type="SUPFAM" id="SSF50156">
    <property type="entry name" value="PDZ domain-like"/>
    <property type="match status" value="1"/>
</dbReference>
<protein>
    <submittedName>
        <fullName evidence="3">Membrane protein</fullName>
    </submittedName>
</protein>
<evidence type="ECO:0000313" key="4">
    <source>
        <dbReference type="Proteomes" id="UP000622860"/>
    </source>
</evidence>
<dbReference type="Pfam" id="PF17820">
    <property type="entry name" value="PDZ_6"/>
    <property type="match status" value="1"/>
</dbReference>
<feature type="transmembrane region" description="Helical" evidence="1">
    <location>
        <begin position="20"/>
        <end position="36"/>
    </location>
</feature>
<feature type="domain" description="PDZ" evidence="2">
    <location>
        <begin position="302"/>
        <end position="360"/>
    </location>
</feature>
<dbReference type="SMART" id="SM00228">
    <property type="entry name" value="PDZ"/>
    <property type="match status" value="1"/>
</dbReference>
<dbReference type="InterPro" id="IPR041489">
    <property type="entry name" value="PDZ_6"/>
</dbReference>
<feature type="transmembrane region" description="Helical" evidence="1">
    <location>
        <begin position="57"/>
        <end position="78"/>
    </location>
</feature>
<feature type="transmembrane region" description="Helical" evidence="1">
    <location>
        <begin position="107"/>
        <end position="123"/>
    </location>
</feature>
<feature type="transmembrane region" description="Helical" evidence="1">
    <location>
        <begin position="216"/>
        <end position="236"/>
    </location>
</feature>
<reference evidence="3" key="1">
    <citation type="journal article" date="2014" name="Int. J. Syst. Evol. Microbiol.">
        <title>Complete genome sequence of Corynebacterium casei LMG S-19264T (=DSM 44701T), isolated from a smear-ripened cheese.</title>
        <authorList>
            <consortium name="US DOE Joint Genome Institute (JGI-PGF)"/>
            <person name="Walter F."/>
            <person name="Albersmeier A."/>
            <person name="Kalinowski J."/>
            <person name="Ruckert C."/>
        </authorList>
    </citation>
    <scope>NUCLEOTIDE SEQUENCE</scope>
    <source>
        <strain evidence="3">CGMCC 1.12754</strain>
    </source>
</reference>
<keyword evidence="1" id="KW-1133">Transmembrane helix</keyword>
<organism evidence="3 4">
    <name type="scientific">Virgibacillus oceani</name>
    <dbReference type="NCBI Taxonomy" id="1479511"/>
    <lineage>
        <taxon>Bacteria</taxon>
        <taxon>Bacillati</taxon>
        <taxon>Bacillota</taxon>
        <taxon>Bacilli</taxon>
        <taxon>Bacillales</taxon>
        <taxon>Bacillaceae</taxon>
        <taxon>Virgibacillus</taxon>
    </lineage>
</organism>
<keyword evidence="1" id="KW-0812">Transmembrane</keyword>
<feature type="transmembrane region" description="Helical" evidence="1">
    <location>
        <begin position="139"/>
        <end position="158"/>
    </location>
</feature>
<dbReference type="RefSeq" id="WP_229683059.1">
    <property type="nucleotide sequence ID" value="NZ_BMFR01000002.1"/>
</dbReference>
<dbReference type="EMBL" id="BMFR01000002">
    <property type="protein sequence ID" value="GGG67267.1"/>
    <property type="molecule type" value="Genomic_DNA"/>
</dbReference>
<proteinExistence type="predicted"/>
<accession>A0A917H4U8</accession>
<evidence type="ECO:0000313" key="3">
    <source>
        <dbReference type="EMBL" id="GGG67267.1"/>
    </source>
</evidence>
<dbReference type="Proteomes" id="UP000622860">
    <property type="component" value="Unassembled WGS sequence"/>
</dbReference>
<dbReference type="AlphaFoldDB" id="A0A917H4U8"/>
<dbReference type="InterPro" id="IPR001478">
    <property type="entry name" value="PDZ"/>
</dbReference>
<dbReference type="PROSITE" id="PS50106">
    <property type="entry name" value="PDZ"/>
    <property type="match status" value="1"/>
</dbReference>
<comment type="caution">
    <text evidence="3">The sequence shown here is derived from an EMBL/GenBank/DDBJ whole genome shotgun (WGS) entry which is preliminary data.</text>
</comment>
<keyword evidence="4" id="KW-1185">Reference proteome</keyword>
<evidence type="ECO:0000256" key="1">
    <source>
        <dbReference type="SAM" id="Phobius"/>
    </source>
</evidence>
<feature type="transmembrane region" description="Helical" evidence="1">
    <location>
        <begin position="186"/>
        <end position="210"/>
    </location>
</feature>
<sequence length="398" mass="44449">METWLIELANGIGKMFLNPLLYWAIILVVLVGAKRIKNERNNFGLKVFDIFSEWKGTWAISLVTGLILSLFSLGIGLVFSYETVLLLSIVIILLSIIIRFTMLSASYTIGATYLILLFMPFILENQSFTDNNLFSTTNFTGLTILLGLFLIVEAIVMVRVTRNETYPQVGLGQRGKWIGQHHLKRACIIPFFVLIPTGTISSFAPFWPYFSLGGETYSLLLIPFLIGFDHVVKGNLPQIAGRRIARSISILGVIVLLLSIGSIFVSWLSLIASIIAILGREYISYRHRVYDKERSPYFYTNEKGVKVLAVIPGTPADRLNILVGETIIKVNGIKINAVSEFYQALQASKASFKLELLDDSGEVRFLQSALYQGDHHELGIIFSDNQYSKEPIHAGSLG</sequence>
<evidence type="ECO:0000259" key="2">
    <source>
        <dbReference type="PROSITE" id="PS50106"/>
    </source>
</evidence>
<dbReference type="InterPro" id="IPR036034">
    <property type="entry name" value="PDZ_sf"/>
</dbReference>
<keyword evidence="1" id="KW-0472">Membrane</keyword>